<evidence type="ECO:0000313" key="2">
    <source>
        <dbReference type="EMBL" id="KAL3655716.1"/>
    </source>
</evidence>
<feature type="domain" description="Transposase-associated" evidence="1">
    <location>
        <begin position="5"/>
        <end position="48"/>
    </location>
</feature>
<gene>
    <name evidence="2" type="ORF">CASFOL_000112</name>
</gene>
<dbReference type="Proteomes" id="UP001632038">
    <property type="component" value="Unassembled WGS sequence"/>
</dbReference>
<evidence type="ECO:0000313" key="3">
    <source>
        <dbReference type="Proteomes" id="UP001632038"/>
    </source>
</evidence>
<comment type="caution">
    <text evidence="2">The sequence shown here is derived from an EMBL/GenBank/DDBJ whole genome shotgun (WGS) entry which is preliminary data.</text>
</comment>
<dbReference type="PANTHER" id="PTHR10775">
    <property type="entry name" value="OS08G0208400 PROTEIN"/>
    <property type="match status" value="1"/>
</dbReference>
<keyword evidence="3" id="KW-1185">Reference proteome</keyword>
<organism evidence="2 3">
    <name type="scientific">Castilleja foliolosa</name>
    <dbReference type="NCBI Taxonomy" id="1961234"/>
    <lineage>
        <taxon>Eukaryota</taxon>
        <taxon>Viridiplantae</taxon>
        <taxon>Streptophyta</taxon>
        <taxon>Embryophyta</taxon>
        <taxon>Tracheophyta</taxon>
        <taxon>Spermatophyta</taxon>
        <taxon>Magnoliopsida</taxon>
        <taxon>eudicotyledons</taxon>
        <taxon>Gunneridae</taxon>
        <taxon>Pentapetalae</taxon>
        <taxon>asterids</taxon>
        <taxon>lamiids</taxon>
        <taxon>Lamiales</taxon>
        <taxon>Orobanchaceae</taxon>
        <taxon>Pedicularideae</taxon>
        <taxon>Castillejinae</taxon>
        <taxon>Castilleja</taxon>
    </lineage>
</organism>
<dbReference type="InterPro" id="IPR029480">
    <property type="entry name" value="Transpos_assoc"/>
</dbReference>
<accession>A0ABD3ENA3</accession>
<dbReference type="EMBL" id="JAVIJP010000001">
    <property type="protein sequence ID" value="KAL3655716.1"/>
    <property type="molecule type" value="Genomic_DNA"/>
</dbReference>
<proteinExistence type="predicted"/>
<dbReference type="AlphaFoldDB" id="A0ABD3ENA3"/>
<name>A0ABD3ENA3_9LAMI</name>
<evidence type="ECO:0000259" key="1">
    <source>
        <dbReference type="Pfam" id="PF13963"/>
    </source>
</evidence>
<protein>
    <recommendedName>
        <fullName evidence="1">Transposase-associated domain-containing protein</fullName>
    </recommendedName>
</protein>
<dbReference type="Pfam" id="PF13963">
    <property type="entry name" value="Transpos_assoc"/>
    <property type="match status" value="1"/>
</dbReference>
<sequence>MLGLQDPYILCPCKNCRNLTRLGVDEVKGHMIMHGIDPTYTRWIWHGEKEHPNINLDEFHKYQDCEGDRLEEMAQAAGENFHDNPSMFEDLLRDAREPLYPSCTKCTKLSTILKLYNLKAAHGWTDRSFTALLEIMKDILPDNNVLPNRTYDAKKCPKQDINTTDSGYYVCRYMREIIDHKCTVIPVNYFRDSPTSYDIHSIDELQEEWLQYIDSE</sequence>
<reference evidence="3" key="1">
    <citation type="journal article" date="2024" name="IScience">
        <title>Strigolactones Initiate the Formation of Haustorium-like Structures in Castilleja.</title>
        <authorList>
            <person name="Buerger M."/>
            <person name="Peterson D."/>
            <person name="Chory J."/>
        </authorList>
    </citation>
    <scope>NUCLEOTIDE SEQUENCE [LARGE SCALE GENOMIC DNA]</scope>
</reference>
<dbReference type="PANTHER" id="PTHR10775:SF180">
    <property type="entry name" value="TRANSPOSON, EN_SPM-LIKE, TRANSPOSASE-ASSOCIATED DOMAIN PROTEIN-RELATED"/>
    <property type="match status" value="1"/>
</dbReference>